<dbReference type="PANTHER" id="PTHR33365">
    <property type="entry name" value="YALI0B05434P"/>
    <property type="match status" value="1"/>
</dbReference>
<dbReference type="PANTHER" id="PTHR33365:SF4">
    <property type="entry name" value="CYCLOCHLOROTINE BIOSYNTHESIS PROTEIN O"/>
    <property type="match status" value="1"/>
</dbReference>
<feature type="transmembrane region" description="Helical" evidence="4">
    <location>
        <begin position="53"/>
        <end position="74"/>
    </location>
</feature>
<evidence type="ECO:0000256" key="1">
    <source>
        <dbReference type="ARBA" id="ARBA00004685"/>
    </source>
</evidence>
<dbReference type="Pfam" id="PF11807">
    <property type="entry name" value="UstYa"/>
    <property type="match status" value="1"/>
</dbReference>
<reference evidence="5" key="1">
    <citation type="journal article" date="2023" name="IMA Fungus">
        <title>Comparative genomic study of the Penicillium genus elucidates a diverse pangenome and 15 lateral gene transfer events.</title>
        <authorList>
            <person name="Petersen C."/>
            <person name="Sorensen T."/>
            <person name="Nielsen M.R."/>
            <person name="Sondergaard T.E."/>
            <person name="Sorensen J.L."/>
            <person name="Fitzpatrick D.A."/>
            <person name="Frisvad J.C."/>
            <person name="Nielsen K.L."/>
        </authorList>
    </citation>
    <scope>NUCLEOTIDE SEQUENCE</scope>
    <source>
        <strain evidence="5">IBT 12815</strain>
    </source>
</reference>
<reference evidence="5" key="2">
    <citation type="submission" date="2023-01" db="EMBL/GenBank/DDBJ databases">
        <authorList>
            <person name="Petersen C."/>
        </authorList>
    </citation>
    <scope>NUCLEOTIDE SEQUENCE</scope>
    <source>
        <strain evidence="5">IBT 12815</strain>
    </source>
</reference>
<evidence type="ECO:0000256" key="2">
    <source>
        <dbReference type="ARBA" id="ARBA00035112"/>
    </source>
</evidence>
<evidence type="ECO:0000256" key="3">
    <source>
        <dbReference type="SAM" id="MobiDB-lite"/>
    </source>
</evidence>
<proteinExistence type="inferred from homology"/>
<dbReference type="AlphaFoldDB" id="A0AAD6H8F1"/>
<protein>
    <submittedName>
        <fullName evidence="5">Uncharacterized protein</fullName>
    </submittedName>
</protein>
<keyword evidence="6" id="KW-1185">Reference proteome</keyword>
<keyword evidence="4" id="KW-0812">Transmembrane</keyword>
<name>A0AAD6H8F1_9EURO</name>
<evidence type="ECO:0000313" key="5">
    <source>
        <dbReference type="EMBL" id="KAJ5615614.1"/>
    </source>
</evidence>
<dbReference type="Proteomes" id="UP001213799">
    <property type="component" value="Unassembled WGS sequence"/>
</dbReference>
<organism evidence="5 6">
    <name type="scientific">Penicillium hordei</name>
    <dbReference type="NCBI Taxonomy" id="40994"/>
    <lineage>
        <taxon>Eukaryota</taxon>
        <taxon>Fungi</taxon>
        <taxon>Dikarya</taxon>
        <taxon>Ascomycota</taxon>
        <taxon>Pezizomycotina</taxon>
        <taxon>Eurotiomycetes</taxon>
        <taxon>Eurotiomycetidae</taxon>
        <taxon>Eurotiales</taxon>
        <taxon>Aspergillaceae</taxon>
        <taxon>Penicillium</taxon>
    </lineage>
</organism>
<dbReference type="InterPro" id="IPR021765">
    <property type="entry name" value="UstYa-like"/>
</dbReference>
<comment type="similarity">
    <text evidence="2">Belongs to the ustYa family.</text>
</comment>
<comment type="caution">
    <text evidence="5">The sequence shown here is derived from an EMBL/GenBank/DDBJ whole genome shotgun (WGS) entry which is preliminary data.</text>
</comment>
<feature type="compositionally biased region" description="Polar residues" evidence="3">
    <location>
        <begin position="1"/>
        <end position="11"/>
    </location>
</feature>
<dbReference type="RefSeq" id="XP_056756781.1">
    <property type="nucleotide sequence ID" value="XM_056891786.1"/>
</dbReference>
<feature type="region of interest" description="Disordered" evidence="3">
    <location>
        <begin position="1"/>
        <end position="21"/>
    </location>
</feature>
<gene>
    <name evidence="5" type="ORF">N7537_000728</name>
</gene>
<keyword evidence="4" id="KW-1133">Transmembrane helix</keyword>
<keyword evidence="4" id="KW-0472">Membrane</keyword>
<evidence type="ECO:0000313" key="6">
    <source>
        <dbReference type="Proteomes" id="UP001213799"/>
    </source>
</evidence>
<accession>A0AAD6H8F1</accession>
<comment type="pathway">
    <text evidence="1">Mycotoxin biosynthesis.</text>
</comment>
<dbReference type="GO" id="GO:0043386">
    <property type="term" value="P:mycotoxin biosynthetic process"/>
    <property type="evidence" value="ECO:0007669"/>
    <property type="project" value="InterPro"/>
</dbReference>
<evidence type="ECO:0000256" key="4">
    <source>
        <dbReference type="SAM" id="Phobius"/>
    </source>
</evidence>
<sequence>MYEQENNSRGYVSSEHEDEDRSILKVSEEDDFLLDDILDGSQQLSSNCFCRKWLGHLVFTAIWIISLLIAVMLLRYDGNQAEDGLASVFDTELRPMQSALEVQKIRFSGNLVFDDNGTLIEKFWDHDSPKYTGEPSDELDARWKDLFRVDGVDLHGTEADTIRGQTFEKPGGWSIVGVDVFHQLHCLNMLRQGLRRDYYTEHDEEPAYTIHINHCLDYLRQAVMCNVDVTPLPVLWDEKEDRPLPDFEVEHTCRNFWKVREWAIERSAHKHKYKDDDVA</sequence>
<dbReference type="EMBL" id="JAQJAE010000001">
    <property type="protein sequence ID" value="KAJ5615614.1"/>
    <property type="molecule type" value="Genomic_DNA"/>
</dbReference>
<dbReference type="GeneID" id="81582028"/>